<dbReference type="EMBL" id="CP126969">
    <property type="protein sequence ID" value="WIM67697.1"/>
    <property type="molecule type" value="Genomic_DNA"/>
</dbReference>
<sequence length="90" mass="9690">MKLLSSEQLLLLADEFCAVHHVSVRSFAALAAAAAIPGARFDGVFVFDSSEQASAALADGIRRLEPLTSHNREFGAVVAQVYARWAGYPR</sequence>
<name>A0ABY8VF08_9CORY</name>
<evidence type="ECO:0000313" key="1">
    <source>
        <dbReference type="EMBL" id="WIM67697.1"/>
    </source>
</evidence>
<organism evidence="1 2">
    <name type="scientific">Corynebacterium breve</name>
    <dbReference type="NCBI Taxonomy" id="3049799"/>
    <lineage>
        <taxon>Bacteria</taxon>
        <taxon>Bacillati</taxon>
        <taxon>Actinomycetota</taxon>
        <taxon>Actinomycetes</taxon>
        <taxon>Mycobacteriales</taxon>
        <taxon>Corynebacteriaceae</taxon>
        <taxon>Corynebacterium</taxon>
    </lineage>
</organism>
<keyword evidence="2" id="KW-1185">Reference proteome</keyword>
<reference evidence="1 2" key="1">
    <citation type="submission" date="2023-05" db="EMBL/GenBank/DDBJ databases">
        <title>Corynebacterium suedekumii sp. nov. and Corynebacterium breve sp. nov. isolated from raw cow's milk.</title>
        <authorList>
            <person name="Baer M.K."/>
            <person name="Mehl L."/>
            <person name="Hellmuth R."/>
            <person name="Marke G."/>
            <person name="Lipski A."/>
        </authorList>
    </citation>
    <scope>NUCLEOTIDE SEQUENCE [LARGE SCALE GENOMIC DNA]</scope>
    <source>
        <strain evidence="1 2">R4</strain>
    </source>
</reference>
<proteinExistence type="predicted"/>
<protein>
    <submittedName>
        <fullName evidence="1">TetR family transcriptional regulator</fullName>
    </submittedName>
</protein>
<dbReference type="RefSeq" id="WP_284824981.1">
    <property type="nucleotide sequence ID" value="NZ_CP126969.1"/>
</dbReference>
<dbReference type="Proteomes" id="UP001225598">
    <property type="component" value="Chromosome"/>
</dbReference>
<accession>A0ABY8VF08</accession>
<gene>
    <name evidence="1" type="ORF">QP027_11555</name>
</gene>
<evidence type="ECO:0000313" key="2">
    <source>
        <dbReference type="Proteomes" id="UP001225598"/>
    </source>
</evidence>